<evidence type="ECO:0000313" key="2">
    <source>
        <dbReference type="Proteomes" id="UP000828390"/>
    </source>
</evidence>
<dbReference type="Proteomes" id="UP000828390">
    <property type="component" value="Unassembled WGS sequence"/>
</dbReference>
<dbReference type="EMBL" id="JAIWYP010000003">
    <property type="protein sequence ID" value="KAH3851351.1"/>
    <property type="molecule type" value="Genomic_DNA"/>
</dbReference>
<keyword evidence="2" id="KW-1185">Reference proteome</keyword>
<reference evidence="1" key="1">
    <citation type="journal article" date="2019" name="bioRxiv">
        <title>The Genome of the Zebra Mussel, Dreissena polymorpha: A Resource for Invasive Species Research.</title>
        <authorList>
            <person name="McCartney M.A."/>
            <person name="Auch B."/>
            <person name="Kono T."/>
            <person name="Mallez S."/>
            <person name="Zhang Y."/>
            <person name="Obille A."/>
            <person name="Becker A."/>
            <person name="Abrahante J.E."/>
            <person name="Garbe J."/>
            <person name="Badalamenti J.P."/>
            <person name="Herman A."/>
            <person name="Mangelson H."/>
            <person name="Liachko I."/>
            <person name="Sullivan S."/>
            <person name="Sone E.D."/>
            <person name="Koren S."/>
            <person name="Silverstein K.A.T."/>
            <person name="Beckman K.B."/>
            <person name="Gohl D.M."/>
        </authorList>
    </citation>
    <scope>NUCLEOTIDE SEQUENCE</scope>
    <source>
        <strain evidence="1">Duluth1</strain>
        <tissue evidence="1">Whole animal</tissue>
    </source>
</reference>
<accession>A0A9D4L6H8</accession>
<protein>
    <submittedName>
        <fullName evidence="1">Uncharacterized protein</fullName>
    </submittedName>
</protein>
<gene>
    <name evidence="1" type="ORF">DPMN_093831</name>
</gene>
<sequence length="54" mass="6174">MIFKWLGRLFHHFGPTTAKDLSAILVRLLGITRLQSLCDRNLYRLLAGTDISCK</sequence>
<comment type="caution">
    <text evidence="1">The sequence shown here is derived from an EMBL/GenBank/DDBJ whole genome shotgun (WGS) entry which is preliminary data.</text>
</comment>
<proteinExistence type="predicted"/>
<reference evidence="1" key="2">
    <citation type="submission" date="2020-11" db="EMBL/GenBank/DDBJ databases">
        <authorList>
            <person name="McCartney M.A."/>
            <person name="Auch B."/>
            <person name="Kono T."/>
            <person name="Mallez S."/>
            <person name="Becker A."/>
            <person name="Gohl D.M."/>
            <person name="Silverstein K.A.T."/>
            <person name="Koren S."/>
            <person name="Bechman K.B."/>
            <person name="Herman A."/>
            <person name="Abrahante J.E."/>
            <person name="Garbe J."/>
        </authorList>
    </citation>
    <scope>NUCLEOTIDE SEQUENCE</scope>
    <source>
        <strain evidence="1">Duluth1</strain>
        <tissue evidence="1">Whole animal</tissue>
    </source>
</reference>
<organism evidence="1 2">
    <name type="scientific">Dreissena polymorpha</name>
    <name type="common">Zebra mussel</name>
    <name type="synonym">Mytilus polymorpha</name>
    <dbReference type="NCBI Taxonomy" id="45954"/>
    <lineage>
        <taxon>Eukaryota</taxon>
        <taxon>Metazoa</taxon>
        <taxon>Spiralia</taxon>
        <taxon>Lophotrochozoa</taxon>
        <taxon>Mollusca</taxon>
        <taxon>Bivalvia</taxon>
        <taxon>Autobranchia</taxon>
        <taxon>Heteroconchia</taxon>
        <taxon>Euheterodonta</taxon>
        <taxon>Imparidentia</taxon>
        <taxon>Neoheterodontei</taxon>
        <taxon>Myida</taxon>
        <taxon>Dreissenoidea</taxon>
        <taxon>Dreissenidae</taxon>
        <taxon>Dreissena</taxon>
    </lineage>
</organism>
<dbReference type="AlphaFoldDB" id="A0A9D4L6H8"/>
<evidence type="ECO:0000313" key="1">
    <source>
        <dbReference type="EMBL" id="KAH3851351.1"/>
    </source>
</evidence>
<name>A0A9D4L6H8_DREPO</name>